<dbReference type="GO" id="GO:0016746">
    <property type="term" value="F:acyltransferase activity"/>
    <property type="evidence" value="ECO:0007669"/>
    <property type="project" value="InterPro"/>
</dbReference>
<dbReference type="SUPFAM" id="SSF51412">
    <property type="entry name" value="Inosine monophosphate dehydrogenase (IMPDH)"/>
    <property type="match status" value="1"/>
</dbReference>
<dbReference type="Pfam" id="PF03060">
    <property type="entry name" value="NMO"/>
    <property type="match status" value="1"/>
</dbReference>
<protein>
    <submittedName>
        <fullName evidence="3">Polyunsaturated fatty acid synthase 2</fullName>
    </submittedName>
</protein>
<dbReference type="Gene3D" id="1.10.287.1960">
    <property type="match status" value="1"/>
</dbReference>
<dbReference type="PANTHER" id="PTHR43074">
    <property type="entry name" value="OMEGA-3 POLYUNSATURATED FATTY ACID SYNTHASE PFAB-RELATED"/>
    <property type="match status" value="1"/>
</dbReference>
<dbReference type="EMBL" id="KX090376">
    <property type="protein sequence ID" value="APQ31261.1"/>
    <property type="molecule type" value="Genomic_DNA"/>
</dbReference>
<dbReference type="InterPro" id="IPR016039">
    <property type="entry name" value="Thiolase-like"/>
</dbReference>
<keyword evidence="1" id="KW-0808">Transferase</keyword>
<dbReference type="InterPro" id="IPR014030">
    <property type="entry name" value="Ketoacyl_synth_N"/>
</dbReference>
<dbReference type="Gene3D" id="3.20.20.70">
    <property type="entry name" value="Aldolase class I"/>
    <property type="match status" value="1"/>
</dbReference>
<feature type="domain" description="Ketosynthase family 3 (KS3)" evidence="2">
    <location>
        <begin position="3"/>
        <end position="450"/>
    </location>
</feature>
<dbReference type="SUPFAM" id="SSF52151">
    <property type="entry name" value="FabD/lysophospholipase-like"/>
    <property type="match status" value="1"/>
</dbReference>
<dbReference type="Pfam" id="PF00109">
    <property type="entry name" value="ketoacyl-synt"/>
    <property type="match status" value="2"/>
</dbReference>
<dbReference type="SMART" id="SM00825">
    <property type="entry name" value="PKS_KS"/>
    <property type="match status" value="1"/>
</dbReference>
<sequence length="1925" mass="206898">MPCDNIAVVGMAVQYAGCKNQDEFWDTLMRKEINSSPISAERLGTRYRDLHFHPQRSKYADTFCNDRYGCVDASVDNEHDLLADLARRALLDAGINLDDASTTANLRDFGIVSGCLSFPMDNLQGELLNLYQVHVENRVGAQRFRDSRPWSERPRAVSPEASDPRVYSDPASFVANQLGLGPVRYSLDAACASALYCLKLASDHLLSRSADVMLCGATCFPDPFFILSGFSTFQAMPLGGPDDNPLSVPLRQGSQGLTPGEGGAIMVLKRLEDAVRDGDRIYGTLLGTSLSNAGCGLPLSPHLPSEKSCMEDLYTSVGIDPSEVQYVECHATGTPQGDVVEVEALRHCFRGNTDHPPRMGSTKGNFGHTLVAAGFAGMAKVLLSMQHGTIPPTPGVDRSNCIDPLVVDEAIPWPYSSAQARAGKPGDELKCASLSAFGFGGTNAHCVFREHRQIAATATASPVLPEVTPGPIAIIGMDATFGTLKGLDAFEQAIYKGTDGASDLPSKRWRFLGADTDFLTAMGLDAVPRGCYVRDVDVDYKRLRSPMIPEDVLRPQQLLAVATMDRALQDAGMATGGKVAVLVGLGTDTELYRHRARVTLKERLDPAAFSPEQVQEMMDYINDCGTSTSYTSYIGNLVATRVSSQWGFTGPSFTVTEGANSVYRCLELGKFLLDTHQVDAVVVAGVDLCATAENLYLKARRSAISRQDHPRANFEASADGYFAGEGSGALVLKRQADVGSDDKVYASVAGLTCAAQPAEAVSPLLLQVHNDDNEKRVVEMVELAADSGRHAPHLANSPLSAESQLEQVSKLLAHQVPGSVAIGSVRANVGDVGYASGAASLIKTALCLHNRYLPANPQWERPVAPVSEALFTCPRSRAWLKNPGESRLAAVASASESGSCFGVLLTDEYATHESSNRLSLDDAAPKLIAIRGDTVDDIMAKVNAELALLRAHAETGSATDDDPAAAVAFTAHRLRFLRLVGETVASHGATATLCLALLTTPEKLEKELELAAKGVPRSAKAGRNWMSPSGSAFAPTPVTSDRVAFMYGEGRSPYYGVGLDLHRLWPALHERINDKTAALWENGDSWLMPRAVDADSQRAVQTAFDADQIEMFRTGIFVSICLTDYARDVLGVQPKACFGLSLGEISMLFALSRRNCGLSDQLTQRLRTSPVWSTQLAVEFQALRKLWNVPADAPVESFWQGYLVRASRAEIEKAIGPDNRFVRLLIVNDSSSALIAGKPAECLRVLERLGGRLPPMPVKQGMIGHCPEVAPYTPGIAHIHEILEIPDSPVKMYTSVTNAELRGGSNSSITEFVQKLYTRIADFPGIVDKVSRDGHDVFVEVGPNNMRSAAVSDILGKAATPHVSVALDRPSESAWTQTLKSLALLTAHRVPLHNPTLFADLYHPTFLTAIDSAMQEPPPKPNRFLRSVEVNGYFCPDGISKQVAAASAKPSTHCMVRLHPAKAVVVAAAGAVVADSTPVVKAKQTSSSLLVGDDAFLRCYDVDWPLYMGAMAEGISSVDLVVAAAEARMLASFGAARLPMDQVELQIREIQQRTSNAFAVNLMPGPDEAATVDALLRTGVSIVEASGYTGALSADLVRYRVTGLRRTSCGASVSATHRVVAKVSRTEVAEHFLRPAPAAVLEALVAAKQITPEQAALASRVAMADDVAVEADSGGHTDNRPIHVLLPLVVAQRNRWRHLVDTPVRVGAGGGIACPRAALLAFSLGAAFVVTGSVNQLAREAGTSDAVRLLLATATYSDVAMAPGGVQVLKKQTMFAARATMLAQLQAKFGSFDAVPEPQLRKLERSVFKQSVADVWAAAREKFGVDATAASPQERMALCVRWYMSQSSRWATEATSARKADYQIWCGPAIGSFNDFVRGTKLDATAGTGEFPRVVDINQHILLGASHYRRVQQQQQDDDVEYIIV</sequence>
<dbReference type="InterPro" id="IPR014031">
    <property type="entry name" value="Ketoacyl_synth_C"/>
</dbReference>
<evidence type="ECO:0000313" key="3">
    <source>
        <dbReference type="EMBL" id="APQ31261.1"/>
    </source>
</evidence>
<evidence type="ECO:0000256" key="1">
    <source>
        <dbReference type="RuleBase" id="RU003694"/>
    </source>
</evidence>
<dbReference type="InterPro" id="IPR020841">
    <property type="entry name" value="PKS_Beta-ketoAc_synthase_dom"/>
</dbReference>
<dbReference type="InterPro" id="IPR049489">
    <property type="entry name" value="FabD-like_helical_ins"/>
</dbReference>
<dbReference type="Pfam" id="PF21607">
    <property type="entry name" value="FabD_helical_ins"/>
    <property type="match status" value="1"/>
</dbReference>
<dbReference type="InterPro" id="IPR014179">
    <property type="entry name" value="PfaD-like_TIM-barrel"/>
</dbReference>
<dbReference type="Gene3D" id="3.30.70.3290">
    <property type="match status" value="1"/>
</dbReference>
<accession>A0A1L6BQD4</accession>
<evidence type="ECO:0000259" key="2">
    <source>
        <dbReference type="PROSITE" id="PS52004"/>
    </source>
</evidence>
<dbReference type="CDD" id="cd00833">
    <property type="entry name" value="PKS"/>
    <property type="match status" value="1"/>
</dbReference>
<dbReference type="Gene3D" id="3.40.366.10">
    <property type="entry name" value="Malonyl-Coenzyme A Acyl Carrier Protein, domain 2"/>
    <property type="match status" value="2"/>
</dbReference>
<name>A0A1L6BQD4_9STRA</name>
<dbReference type="InterPro" id="IPR001227">
    <property type="entry name" value="Ac_transferase_dom_sf"/>
</dbReference>
<dbReference type="SUPFAM" id="SSF53901">
    <property type="entry name" value="Thiolase-like"/>
    <property type="match status" value="4"/>
</dbReference>
<dbReference type="InterPro" id="IPR016035">
    <property type="entry name" value="Acyl_Trfase/lysoPLipase"/>
</dbReference>
<organism evidence="3">
    <name type="scientific">Schizochytrium sp. ATCC PTA-9695</name>
    <dbReference type="NCBI Taxonomy" id="1927713"/>
    <lineage>
        <taxon>Eukaryota</taxon>
        <taxon>Sar</taxon>
        <taxon>Stramenopiles</taxon>
        <taxon>Bigyra</taxon>
        <taxon>Labyrinthulomycetes</taxon>
        <taxon>Thraustochytrida</taxon>
        <taxon>Thraustochytriidae</taxon>
        <taxon>Schizochytrium</taxon>
    </lineage>
</organism>
<dbReference type="PROSITE" id="PS52004">
    <property type="entry name" value="KS3_2"/>
    <property type="match status" value="2"/>
</dbReference>
<dbReference type="InterPro" id="IPR013785">
    <property type="entry name" value="Aldolase_TIM"/>
</dbReference>
<dbReference type="Gene3D" id="3.40.47.10">
    <property type="match status" value="2"/>
</dbReference>
<dbReference type="Pfam" id="PF02801">
    <property type="entry name" value="Ketoacyl-synt_C"/>
    <property type="match status" value="2"/>
</dbReference>
<proteinExistence type="inferred from homology"/>
<dbReference type="Gene3D" id="3.30.70.250">
    <property type="entry name" value="Malonyl-CoA ACP transacylase, ACP-binding"/>
    <property type="match status" value="1"/>
</dbReference>
<dbReference type="PANTHER" id="PTHR43074:SF1">
    <property type="entry name" value="BETA-KETOACYL SYNTHASE FAMILY PROTEIN-RELATED"/>
    <property type="match status" value="1"/>
</dbReference>
<comment type="similarity">
    <text evidence="1">Belongs to the thiolase-like superfamily. Beta-ketoacyl-ACP synthases family.</text>
</comment>
<dbReference type="NCBIfam" id="TIGR02814">
    <property type="entry name" value="pfaD_fam"/>
    <property type="match status" value="1"/>
</dbReference>
<reference evidence="3" key="1">
    <citation type="submission" date="2016-04" db="EMBL/GenBank/DDBJ databases">
        <title>Polyunsaturated fatty acid synthase nucleic acid molecules and polypeptides, compositions, and methods of making and uses thereof.</title>
        <authorList>
            <person name="Zirkle R.E."/>
            <person name="Apt K.E."/>
            <person name="Simpson D."/>
            <person name="Richter L."/>
        </authorList>
    </citation>
    <scope>NUCLEOTIDE SEQUENCE</scope>
    <source>
        <strain evidence="3">ATCC PTA-9695</strain>
    </source>
</reference>
<feature type="domain" description="Ketosynthase family 3 (KS3)" evidence="2">
    <location>
        <begin position="469"/>
        <end position="907"/>
    </location>
</feature>
<gene>
    <name evidence="3" type="primary">PFA2</name>
</gene>
<dbReference type="InterPro" id="IPR052568">
    <property type="entry name" value="PKS-FAS_Synthase"/>
</dbReference>